<keyword evidence="3" id="KW-1185">Reference proteome</keyword>
<accession>A0A8S0WUX5</accession>
<feature type="compositionally biased region" description="Basic and acidic residues" evidence="1">
    <location>
        <begin position="58"/>
        <end position="67"/>
    </location>
</feature>
<dbReference type="EMBL" id="CACVBS010000116">
    <property type="protein sequence ID" value="CAA7271848.1"/>
    <property type="molecule type" value="Genomic_DNA"/>
</dbReference>
<dbReference type="OrthoDB" id="10313505at2759"/>
<proteinExistence type="predicted"/>
<dbReference type="AlphaFoldDB" id="A0A8S0WUX5"/>
<dbReference type="Proteomes" id="UP000467700">
    <property type="component" value="Unassembled WGS sequence"/>
</dbReference>
<comment type="caution">
    <text evidence="2">The sequence shown here is derived from an EMBL/GenBank/DDBJ whole genome shotgun (WGS) entry which is preliminary data.</text>
</comment>
<organism evidence="2 3">
    <name type="scientific">Cyclocybe aegerita</name>
    <name type="common">Black poplar mushroom</name>
    <name type="synonym">Agrocybe aegerita</name>
    <dbReference type="NCBI Taxonomy" id="1973307"/>
    <lineage>
        <taxon>Eukaryota</taxon>
        <taxon>Fungi</taxon>
        <taxon>Dikarya</taxon>
        <taxon>Basidiomycota</taxon>
        <taxon>Agaricomycotina</taxon>
        <taxon>Agaricomycetes</taxon>
        <taxon>Agaricomycetidae</taxon>
        <taxon>Agaricales</taxon>
        <taxon>Agaricineae</taxon>
        <taxon>Bolbitiaceae</taxon>
        <taxon>Cyclocybe</taxon>
    </lineage>
</organism>
<feature type="region of interest" description="Disordered" evidence="1">
    <location>
        <begin position="25"/>
        <end position="74"/>
    </location>
</feature>
<gene>
    <name evidence="2" type="ORF">AAE3_LOCUS14090</name>
</gene>
<evidence type="ECO:0000313" key="2">
    <source>
        <dbReference type="EMBL" id="CAA7271848.1"/>
    </source>
</evidence>
<sequence length="311" mass="34763">MAVTEAPTTPPSRRSKGGQIQFLPPLSQQFLTDPNLSNSTSGPKQASADEDAAIGKDTAAEKGDAGKCHSPSKANRVIQKKEPEFYEVDIRPWSKEEVYEGAMSAFDDEDFANYISDHFEGQKSQIHPPQRFAMARAPPKNDRTAISLPLLHALALAFPLQELTRMGFIIARKRGGELAILMTDRCKDVIYSRTMHRRKGYVPWRPRTNRKHAVNDEDLVPETSSPFPTDSAQLIYVNDKALSPPPSPMKLCNDEDTAQFGFNKLGKVKSEDVEMMVDVDKPDSDEDFPFYDRVFNGKDTTTVEDDILALI</sequence>
<protein>
    <submittedName>
        <fullName evidence="2">Uncharacterized protein</fullName>
    </submittedName>
</protein>
<feature type="region of interest" description="Disordered" evidence="1">
    <location>
        <begin position="1"/>
        <end position="20"/>
    </location>
</feature>
<name>A0A8S0WUX5_CYCAE</name>
<feature type="compositionally biased region" description="Polar residues" evidence="1">
    <location>
        <begin position="26"/>
        <end position="44"/>
    </location>
</feature>
<evidence type="ECO:0000256" key="1">
    <source>
        <dbReference type="SAM" id="MobiDB-lite"/>
    </source>
</evidence>
<evidence type="ECO:0000313" key="3">
    <source>
        <dbReference type="Proteomes" id="UP000467700"/>
    </source>
</evidence>
<reference evidence="2 3" key="1">
    <citation type="submission" date="2020-01" db="EMBL/GenBank/DDBJ databases">
        <authorList>
            <person name="Gupta K D."/>
        </authorList>
    </citation>
    <scope>NUCLEOTIDE SEQUENCE [LARGE SCALE GENOMIC DNA]</scope>
</reference>